<keyword evidence="4" id="KW-1185">Reference proteome</keyword>
<dbReference type="CDD" id="cd02696">
    <property type="entry name" value="MurNAc-LAA"/>
    <property type="match status" value="1"/>
</dbReference>
<dbReference type="RefSeq" id="WP_132550698.1">
    <property type="nucleotide sequence ID" value="NZ_SMAA01000014.1"/>
</dbReference>
<dbReference type="EMBL" id="SMAA01000014">
    <property type="protein sequence ID" value="TCS77652.1"/>
    <property type="molecule type" value="Genomic_DNA"/>
</dbReference>
<keyword evidence="1" id="KW-0378">Hydrolase</keyword>
<dbReference type="AlphaFoldDB" id="A0A4V6NYU6"/>
<feature type="domain" description="MurNAc-LAA" evidence="2">
    <location>
        <begin position="61"/>
        <end position="175"/>
    </location>
</feature>
<dbReference type="GO" id="GO:0008745">
    <property type="term" value="F:N-acetylmuramoyl-L-alanine amidase activity"/>
    <property type="evidence" value="ECO:0007669"/>
    <property type="project" value="InterPro"/>
</dbReference>
<dbReference type="Gene3D" id="3.40.630.40">
    <property type="entry name" value="Zn-dependent exopeptidases"/>
    <property type="match status" value="1"/>
</dbReference>
<dbReference type="PANTHER" id="PTHR30404">
    <property type="entry name" value="N-ACETYLMURAMOYL-L-ALANINE AMIDASE"/>
    <property type="match status" value="1"/>
</dbReference>
<dbReference type="SUPFAM" id="SSF53187">
    <property type="entry name" value="Zn-dependent exopeptidases"/>
    <property type="match status" value="1"/>
</dbReference>
<name>A0A4V6NYU6_9FIRM</name>
<evidence type="ECO:0000313" key="3">
    <source>
        <dbReference type="EMBL" id="TCS77652.1"/>
    </source>
</evidence>
<dbReference type="Proteomes" id="UP000295188">
    <property type="component" value="Unassembled WGS sequence"/>
</dbReference>
<gene>
    <name evidence="3" type="ORF">EDC37_11453</name>
</gene>
<comment type="caution">
    <text evidence="3">The sequence shown here is derived from an EMBL/GenBank/DDBJ whole genome shotgun (WGS) entry which is preliminary data.</text>
</comment>
<dbReference type="InterPro" id="IPR002508">
    <property type="entry name" value="MurNAc-LAA_cat"/>
</dbReference>
<dbReference type="SMART" id="SM00646">
    <property type="entry name" value="Ami_3"/>
    <property type="match status" value="1"/>
</dbReference>
<dbReference type="GO" id="GO:0030288">
    <property type="term" value="C:outer membrane-bounded periplasmic space"/>
    <property type="evidence" value="ECO:0007669"/>
    <property type="project" value="TreeGrafter"/>
</dbReference>
<proteinExistence type="predicted"/>
<dbReference type="Pfam" id="PF01520">
    <property type="entry name" value="Amidase_3"/>
    <property type="match status" value="1"/>
</dbReference>
<dbReference type="PANTHER" id="PTHR30404:SF0">
    <property type="entry name" value="N-ACETYLMURAMOYL-L-ALANINE AMIDASE AMIC"/>
    <property type="match status" value="1"/>
</dbReference>
<evidence type="ECO:0000313" key="4">
    <source>
        <dbReference type="Proteomes" id="UP000295188"/>
    </source>
</evidence>
<accession>A0A4V6NYU6</accession>
<dbReference type="OrthoDB" id="9180606at2"/>
<evidence type="ECO:0000259" key="2">
    <source>
        <dbReference type="SMART" id="SM00646"/>
    </source>
</evidence>
<dbReference type="InterPro" id="IPR050695">
    <property type="entry name" value="N-acetylmuramoyl_amidase_3"/>
</dbReference>
<protein>
    <submittedName>
        <fullName evidence="3">N-acetylmuramoyl-L-alanine amidase</fullName>
    </submittedName>
</protein>
<reference evidence="3 4" key="1">
    <citation type="submission" date="2019-03" db="EMBL/GenBank/DDBJ databases">
        <title>Genomic Encyclopedia of Type Strains, Phase IV (KMG-IV): sequencing the most valuable type-strain genomes for metagenomic binning, comparative biology and taxonomic classification.</title>
        <authorList>
            <person name="Goeker M."/>
        </authorList>
    </citation>
    <scope>NUCLEOTIDE SEQUENCE [LARGE SCALE GENOMIC DNA]</scope>
    <source>
        <strain evidence="3 4">DSM 20467</strain>
    </source>
</reference>
<dbReference type="GO" id="GO:0009253">
    <property type="term" value="P:peptidoglycan catabolic process"/>
    <property type="evidence" value="ECO:0007669"/>
    <property type="project" value="InterPro"/>
</dbReference>
<organism evidence="3 4">
    <name type="scientific">Pectinatus cerevisiiphilus</name>
    <dbReference type="NCBI Taxonomy" id="86956"/>
    <lineage>
        <taxon>Bacteria</taxon>
        <taxon>Bacillati</taxon>
        <taxon>Bacillota</taxon>
        <taxon>Negativicutes</taxon>
        <taxon>Selenomonadales</taxon>
        <taxon>Selenomonadaceae</taxon>
        <taxon>Pectinatus</taxon>
    </lineage>
</organism>
<evidence type="ECO:0000256" key="1">
    <source>
        <dbReference type="ARBA" id="ARBA00022801"/>
    </source>
</evidence>
<sequence length="179" mass="18782">MKIFINPGHAPNGQPDPGACNKYTGLQESEVAFCVGEKTADYLNAVGIETESLQSDSLAEVCIAANASGADFFISVHCNSANTTSANGTETWACAGSAEGRKLAQCINDQIVDALGTTDRGVKIAAPGINGLYVLSNTDMPAVLVELAFISNAEDVVLLTEQQDEFARAIARGVTDYFN</sequence>